<reference evidence="3 4" key="1">
    <citation type="journal article" date="2012" name="Science">
        <title>The Paleozoic origin of enzymatic lignin decomposition reconstructed from 31 fungal genomes.</title>
        <authorList>
            <person name="Floudas D."/>
            <person name="Binder M."/>
            <person name="Riley R."/>
            <person name="Barry K."/>
            <person name="Blanchette R.A."/>
            <person name="Henrissat B."/>
            <person name="Martinez A.T."/>
            <person name="Otillar R."/>
            <person name="Spatafora J.W."/>
            <person name="Yadav J.S."/>
            <person name="Aerts A."/>
            <person name="Benoit I."/>
            <person name="Boyd A."/>
            <person name="Carlson A."/>
            <person name="Copeland A."/>
            <person name="Coutinho P.M."/>
            <person name="de Vries R.P."/>
            <person name="Ferreira P."/>
            <person name="Findley K."/>
            <person name="Foster B."/>
            <person name="Gaskell J."/>
            <person name="Glotzer D."/>
            <person name="Gorecki P."/>
            <person name="Heitman J."/>
            <person name="Hesse C."/>
            <person name="Hori C."/>
            <person name="Igarashi K."/>
            <person name="Jurgens J.A."/>
            <person name="Kallen N."/>
            <person name="Kersten P."/>
            <person name="Kohler A."/>
            <person name="Kuees U."/>
            <person name="Kumar T.K.A."/>
            <person name="Kuo A."/>
            <person name="LaButti K."/>
            <person name="Larrondo L.F."/>
            <person name="Lindquist E."/>
            <person name="Ling A."/>
            <person name="Lombard V."/>
            <person name="Lucas S."/>
            <person name="Lundell T."/>
            <person name="Martin R."/>
            <person name="McLaughlin D.J."/>
            <person name="Morgenstern I."/>
            <person name="Morin E."/>
            <person name="Murat C."/>
            <person name="Nagy L.G."/>
            <person name="Nolan M."/>
            <person name="Ohm R.A."/>
            <person name="Patyshakuliyeva A."/>
            <person name="Rokas A."/>
            <person name="Ruiz-Duenas F.J."/>
            <person name="Sabat G."/>
            <person name="Salamov A."/>
            <person name="Samejima M."/>
            <person name="Schmutz J."/>
            <person name="Slot J.C."/>
            <person name="St John F."/>
            <person name="Stenlid J."/>
            <person name="Sun H."/>
            <person name="Sun S."/>
            <person name="Syed K."/>
            <person name="Tsang A."/>
            <person name="Wiebenga A."/>
            <person name="Young D."/>
            <person name="Pisabarro A."/>
            <person name="Eastwood D.C."/>
            <person name="Martin F."/>
            <person name="Cullen D."/>
            <person name="Grigoriev I.V."/>
            <person name="Hibbett D.S."/>
        </authorList>
    </citation>
    <scope>NUCLEOTIDE SEQUENCE [LARGE SCALE GENOMIC DNA]</scope>
    <source>
        <strain evidence="3 4">DJM-731 SS1</strain>
    </source>
</reference>
<keyword evidence="4" id="KW-1185">Reference proteome</keyword>
<evidence type="ECO:0000259" key="2">
    <source>
        <dbReference type="Pfam" id="PF13391"/>
    </source>
</evidence>
<evidence type="ECO:0000313" key="4">
    <source>
        <dbReference type="Proteomes" id="UP000030653"/>
    </source>
</evidence>
<feature type="compositionally biased region" description="Basic residues" evidence="1">
    <location>
        <begin position="207"/>
        <end position="221"/>
    </location>
</feature>
<feature type="compositionally biased region" description="Acidic residues" evidence="1">
    <location>
        <begin position="183"/>
        <end position="200"/>
    </location>
</feature>
<feature type="region of interest" description="Disordered" evidence="1">
    <location>
        <begin position="174"/>
        <end position="255"/>
    </location>
</feature>
<dbReference type="EMBL" id="JH795855">
    <property type="protein sequence ID" value="EJU06206.1"/>
    <property type="molecule type" value="Genomic_DNA"/>
</dbReference>
<evidence type="ECO:0000313" key="3">
    <source>
        <dbReference type="EMBL" id="EJU06206.1"/>
    </source>
</evidence>
<dbReference type="Pfam" id="PF13391">
    <property type="entry name" value="HNH_2"/>
    <property type="match status" value="1"/>
</dbReference>
<dbReference type="InterPro" id="IPR003615">
    <property type="entry name" value="HNH_nuc"/>
</dbReference>
<name>M5G7P0_DACPD</name>
<sequence length="267" mass="30391">MIKDYCEAMHILPQSQGSECLRYIDDTRETENGTFRLDRDEEDKRSINSPANGMFVSPIIHKMFARYACVIVRTPNKVLTTEDIATAPENVDRDITGREPLPSIRYTIQYPHPRRLNREIAVRANTDALFPTDRHSSIPLPSAKLSHYHLACAFLHHCGKTNAILRTADFHATKEARSTGEEKDSEDEEDDYEAPEETSSSEDGKAHQSRRKRRTTTHRRNSAITGLDNTGHHSESAPRRRNHPSSRDNNHTSSRVRFIRGGWACDG</sequence>
<protein>
    <recommendedName>
        <fullName evidence="2">HNH nuclease domain-containing protein</fullName>
    </recommendedName>
</protein>
<evidence type="ECO:0000256" key="1">
    <source>
        <dbReference type="SAM" id="MobiDB-lite"/>
    </source>
</evidence>
<gene>
    <name evidence="3" type="ORF">DACRYDRAFT_112953</name>
</gene>
<dbReference type="GeneID" id="63684598"/>
<dbReference type="Proteomes" id="UP000030653">
    <property type="component" value="Unassembled WGS sequence"/>
</dbReference>
<feature type="domain" description="HNH nuclease" evidence="2">
    <location>
        <begin position="5"/>
        <end position="72"/>
    </location>
</feature>
<dbReference type="RefSeq" id="XP_040633100.1">
    <property type="nucleotide sequence ID" value="XM_040769536.1"/>
</dbReference>
<dbReference type="AlphaFoldDB" id="M5G7P0"/>
<organism evidence="3 4">
    <name type="scientific">Dacryopinax primogenitus (strain DJM 731)</name>
    <name type="common">Brown rot fungus</name>
    <dbReference type="NCBI Taxonomy" id="1858805"/>
    <lineage>
        <taxon>Eukaryota</taxon>
        <taxon>Fungi</taxon>
        <taxon>Dikarya</taxon>
        <taxon>Basidiomycota</taxon>
        <taxon>Agaricomycotina</taxon>
        <taxon>Dacrymycetes</taxon>
        <taxon>Dacrymycetales</taxon>
        <taxon>Dacrymycetaceae</taxon>
        <taxon>Dacryopinax</taxon>
    </lineage>
</organism>
<accession>M5G7P0</accession>
<proteinExistence type="predicted"/>
<dbReference type="OrthoDB" id="3267100at2759"/>
<dbReference type="HOGENOM" id="CLU_1042142_0_0_1"/>